<evidence type="ECO:0000313" key="3">
    <source>
        <dbReference type="WBParaSite" id="ACRNAN_scaffold87.g28662.t1"/>
    </source>
</evidence>
<dbReference type="GO" id="GO:0000978">
    <property type="term" value="F:RNA polymerase II cis-regulatory region sequence-specific DNA binding"/>
    <property type="evidence" value="ECO:0007669"/>
    <property type="project" value="TreeGrafter"/>
</dbReference>
<dbReference type="GO" id="GO:0006351">
    <property type="term" value="P:DNA-templated transcription"/>
    <property type="evidence" value="ECO:0007669"/>
    <property type="project" value="InterPro"/>
</dbReference>
<proteinExistence type="predicted"/>
<name>A0A914EM46_9BILA</name>
<dbReference type="Gene3D" id="1.20.5.170">
    <property type="match status" value="1"/>
</dbReference>
<dbReference type="GO" id="GO:0000981">
    <property type="term" value="F:DNA-binding transcription factor activity, RNA polymerase II-specific"/>
    <property type="evidence" value="ECO:0007669"/>
    <property type="project" value="TreeGrafter"/>
</dbReference>
<accession>A0A914EM46</accession>
<dbReference type="InterPro" id="IPR004827">
    <property type="entry name" value="bZIP"/>
</dbReference>
<sequence length="305" mass="35179">MANFDDPNMFKLLDSGKSINFESWALDTVDLNNPDFNLFNFIGADEEANDNIEYGSAEQDSKQNSEDKLYTTLKYNEMMFNDFSNDKLYTTLKYNEMMFNDFSNEFHNGQYEGYENQNPGDYIDTSADNHDILNNCVSYLPTTSKSSIPMPLKAETGYEYVETTGEMAFDDSGAYSDSESYAHSIGSFGTYQDGVFKPKTKPRKYQIKPVEEKQNPVYKIKREKNNDAVRRSRDKAKQIQLEKEERLTFLDQETVKQDRIIQQQRATIAKLQQKVDMMTRQCSWNSVLNLGLCHADLLSPHLPVV</sequence>
<evidence type="ECO:0000259" key="1">
    <source>
        <dbReference type="Pfam" id="PF07716"/>
    </source>
</evidence>
<dbReference type="Pfam" id="PF07716">
    <property type="entry name" value="bZIP_2"/>
    <property type="match status" value="1"/>
</dbReference>
<feature type="domain" description="BZIP" evidence="1">
    <location>
        <begin position="218"/>
        <end position="253"/>
    </location>
</feature>
<evidence type="ECO:0000313" key="2">
    <source>
        <dbReference type="Proteomes" id="UP000887540"/>
    </source>
</evidence>
<dbReference type="Proteomes" id="UP000887540">
    <property type="component" value="Unplaced"/>
</dbReference>
<protein>
    <submittedName>
        <fullName evidence="3">BZIP domain-containing protein</fullName>
    </submittedName>
</protein>
<dbReference type="InterPro" id="IPR031106">
    <property type="entry name" value="C/EBP"/>
</dbReference>
<dbReference type="PANTHER" id="PTHR23334">
    <property type="entry name" value="CCAAT/ENHANCER BINDING PROTEIN"/>
    <property type="match status" value="1"/>
</dbReference>
<dbReference type="WBParaSite" id="ACRNAN_scaffold87.g28662.t1">
    <property type="protein sequence ID" value="ACRNAN_scaffold87.g28662.t1"/>
    <property type="gene ID" value="ACRNAN_scaffold87.g28662"/>
</dbReference>
<keyword evidence="2" id="KW-1185">Reference proteome</keyword>
<dbReference type="InterPro" id="IPR046347">
    <property type="entry name" value="bZIP_sf"/>
</dbReference>
<organism evidence="2 3">
    <name type="scientific">Acrobeloides nanus</name>
    <dbReference type="NCBI Taxonomy" id="290746"/>
    <lineage>
        <taxon>Eukaryota</taxon>
        <taxon>Metazoa</taxon>
        <taxon>Ecdysozoa</taxon>
        <taxon>Nematoda</taxon>
        <taxon>Chromadorea</taxon>
        <taxon>Rhabditida</taxon>
        <taxon>Tylenchina</taxon>
        <taxon>Cephalobomorpha</taxon>
        <taxon>Cephaloboidea</taxon>
        <taxon>Cephalobidae</taxon>
        <taxon>Acrobeloides</taxon>
    </lineage>
</organism>
<dbReference type="PANTHER" id="PTHR23334:SF43">
    <property type="entry name" value="CCAAT_ENHANCER-BINDING PROTEIN HOMOLOG 1-RELATED"/>
    <property type="match status" value="1"/>
</dbReference>
<reference evidence="3" key="1">
    <citation type="submission" date="2022-11" db="UniProtKB">
        <authorList>
            <consortium name="WormBaseParasite"/>
        </authorList>
    </citation>
    <scope>IDENTIFICATION</scope>
</reference>
<dbReference type="SUPFAM" id="SSF57959">
    <property type="entry name" value="Leucine zipper domain"/>
    <property type="match status" value="1"/>
</dbReference>
<dbReference type="AlphaFoldDB" id="A0A914EM46"/>